<dbReference type="RefSeq" id="WP_089087948.1">
    <property type="nucleotide sequence ID" value="NZ_BCMH01000002.1"/>
</dbReference>
<keyword evidence="2" id="KW-1185">Reference proteome</keyword>
<dbReference type="AlphaFoldDB" id="A0A1Z5IMV0"/>
<sequence>MDPLITVRKIVNQRQNYETGYSFVNNPEVYPYGLPIVECMNRGLSRELLGIDGFYDLFQADVTAYRNVKRRDFYRDQAIIHLTGNGIETFDEFLTHFKMRKTMVQDLMYYASDYYWFSRNEDHGIYTDRKLLNRSDHFWQTVAQVKPLGCAPIKKEIIYLDTLNAIITTFANNQWTWRNQGIDVQQQLRHRLDLIYKYNSNLTPALKSKYLINLLDEANEFELKEHYQIIAPE</sequence>
<dbReference type="EMBL" id="BCMH01000002">
    <property type="protein sequence ID" value="GAX02968.1"/>
    <property type="molecule type" value="Genomic_DNA"/>
</dbReference>
<evidence type="ECO:0000313" key="1">
    <source>
        <dbReference type="EMBL" id="GAX02968.1"/>
    </source>
</evidence>
<dbReference type="Proteomes" id="UP000198430">
    <property type="component" value="Unassembled WGS sequence"/>
</dbReference>
<reference evidence="1 2" key="1">
    <citation type="submission" date="2015-11" db="EMBL/GenBank/DDBJ databases">
        <title>Draft genome sequences of new species of the genus Lactobacillus isolated from orchardgrass silage.</title>
        <authorList>
            <person name="Tohno M."/>
            <person name="Tanizawa Y."/>
            <person name="Arita M."/>
        </authorList>
    </citation>
    <scope>NUCLEOTIDE SEQUENCE [LARGE SCALE GENOMIC DNA]</scope>
    <source>
        <strain evidence="1 2">IWT140</strain>
    </source>
</reference>
<proteinExistence type="predicted"/>
<gene>
    <name evidence="1" type="ORF">IWT140_00566</name>
</gene>
<comment type="caution">
    <text evidence="1">The sequence shown here is derived from an EMBL/GenBank/DDBJ whole genome shotgun (WGS) entry which is preliminary data.</text>
</comment>
<evidence type="ECO:0000313" key="2">
    <source>
        <dbReference type="Proteomes" id="UP000198430"/>
    </source>
</evidence>
<protein>
    <submittedName>
        <fullName evidence="1">Uncharacterized protein</fullName>
    </submittedName>
</protein>
<name>A0A1Z5IMV0_9LACO</name>
<accession>A0A1Z5IMV0</accession>
<organism evidence="1 2">
    <name type="scientific">Secundilactobacillus pentosiphilus</name>
    <dbReference type="NCBI Taxonomy" id="1714682"/>
    <lineage>
        <taxon>Bacteria</taxon>
        <taxon>Bacillati</taxon>
        <taxon>Bacillota</taxon>
        <taxon>Bacilli</taxon>
        <taxon>Lactobacillales</taxon>
        <taxon>Lactobacillaceae</taxon>
        <taxon>Secundilactobacillus</taxon>
    </lineage>
</organism>